<dbReference type="InterPro" id="IPR036291">
    <property type="entry name" value="NAD(P)-bd_dom_sf"/>
</dbReference>
<keyword evidence="2" id="KW-0812">Transmembrane</keyword>
<dbReference type="HOGENOM" id="CLU_050982_0_0_10"/>
<evidence type="ECO:0000256" key="1">
    <source>
        <dbReference type="ARBA" id="ARBA00004651"/>
    </source>
</evidence>
<evidence type="ECO:0000313" key="6">
    <source>
        <dbReference type="Proteomes" id="UP000003053"/>
    </source>
</evidence>
<dbReference type="InterPro" id="IPR013099">
    <property type="entry name" value="K_chnl_dom"/>
</dbReference>
<feature type="transmembrane region" description="Helical" evidence="2">
    <location>
        <begin position="16"/>
        <end position="34"/>
    </location>
</feature>
<dbReference type="EMBL" id="AAOG01000002">
    <property type="protein sequence ID" value="EAR12485.1"/>
    <property type="molecule type" value="Genomic_DNA"/>
</dbReference>
<evidence type="ECO:0000259" key="3">
    <source>
        <dbReference type="PROSITE" id="PS51201"/>
    </source>
</evidence>
<dbReference type="GO" id="GO:0008324">
    <property type="term" value="F:monoatomic cation transmembrane transporter activity"/>
    <property type="evidence" value="ECO:0007669"/>
    <property type="project" value="InterPro"/>
</dbReference>
<dbReference type="PROSITE" id="PS51201">
    <property type="entry name" value="RCK_N"/>
    <property type="match status" value="1"/>
</dbReference>
<protein>
    <submittedName>
        <fullName evidence="5">Potassium uptake protein, TrkA family</fullName>
    </submittedName>
</protein>
<sequence>MIYKNMILLRSKIDKIALLVVLIIAIGTIGYMWLSEYNFVDALYMTVITVTTVGFGELQPFSPEEKIFTIFLISTSIIIFGYAVSAFSEYLVSGKLFEHFKQKSVEKQIGYLNGHTIVCGYGRNGNQAILKLGNYKRKFVVVEKNKEKIAGLDTAGILNIEGDATLDETLLRAGIEKAAFLITALPSDADNLFVVLTASQLNKECVIISRASSESSYKKLKFAGASNVIMPDKLGGDHMASLVATPDVIEFVDRLTIEGETTANLEEVAVNDLPEKYLNKTILDLDIRRKTGCTVIGFKNPDKNYIINPEADIVLVADSQLIILGRPEQIIKLRKVF</sequence>
<dbReference type="AlphaFoldDB" id="A4BZ92"/>
<gene>
    <name evidence="5" type="ORF">PI23P_07665</name>
</gene>
<evidence type="ECO:0000256" key="2">
    <source>
        <dbReference type="SAM" id="Phobius"/>
    </source>
</evidence>
<dbReference type="InterPro" id="IPR006037">
    <property type="entry name" value="RCK_C"/>
</dbReference>
<dbReference type="Gene3D" id="3.40.50.720">
    <property type="entry name" value="NAD(P)-binding Rossmann-like Domain"/>
    <property type="match status" value="1"/>
</dbReference>
<dbReference type="eggNOG" id="COG0490">
    <property type="taxonomic scope" value="Bacteria"/>
</dbReference>
<reference evidence="5 6" key="1">
    <citation type="submission" date="2006-02" db="EMBL/GenBank/DDBJ databases">
        <authorList>
            <person name="Murray A."/>
            <person name="Staley J."/>
            <person name="Ferriera S."/>
            <person name="Johnson J."/>
            <person name="Kravitz S."/>
            <person name="Halpern A."/>
            <person name="Remington K."/>
            <person name="Beeson K."/>
            <person name="Tran B."/>
            <person name="Rogers Y.-H."/>
            <person name="Friedman R."/>
            <person name="Venter J.C."/>
        </authorList>
    </citation>
    <scope>NUCLEOTIDE SEQUENCE [LARGE SCALE GENOMIC DNA]</scope>
    <source>
        <strain evidence="5 6">23-P</strain>
    </source>
</reference>
<dbReference type="SUPFAM" id="SSF81324">
    <property type="entry name" value="Voltage-gated potassium channels"/>
    <property type="match status" value="1"/>
</dbReference>
<dbReference type="Gene3D" id="3.30.70.1450">
    <property type="entry name" value="Regulator of K+ conductance, C-terminal domain"/>
    <property type="match status" value="1"/>
</dbReference>
<dbReference type="GO" id="GO:0006813">
    <property type="term" value="P:potassium ion transport"/>
    <property type="evidence" value="ECO:0007669"/>
    <property type="project" value="InterPro"/>
</dbReference>
<evidence type="ECO:0000313" key="5">
    <source>
        <dbReference type="EMBL" id="EAR12485.1"/>
    </source>
</evidence>
<proteinExistence type="predicted"/>
<dbReference type="InterPro" id="IPR050721">
    <property type="entry name" value="Trk_Ktr_HKT_K-transport"/>
</dbReference>
<dbReference type="PROSITE" id="PS51202">
    <property type="entry name" value="RCK_C"/>
    <property type="match status" value="1"/>
</dbReference>
<feature type="domain" description="RCK C-terminal" evidence="4">
    <location>
        <begin position="252"/>
        <end position="337"/>
    </location>
</feature>
<keyword evidence="6" id="KW-1185">Reference proteome</keyword>
<dbReference type="Proteomes" id="UP000003053">
    <property type="component" value="Unassembled WGS sequence"/>
</dbReference>
<dbReference type="Gene3D" id="1.10.287.70">
    <property type="match status" value="1"/>
</dbReference>
<dbReference type="PANTHER" id="PTHR43833">
    <property type="entry name" value="POTASSIUM CHANNEL PROTEIN 2-RELATED-RELATED"/>
    <property type="match status" value="1"/>
</dbReference>
<dbReference type="SUPFAM" id="SSF51735">
    <property type="entry name" value="NAD(P)-binding Rossmann-fold domains"/>
    <property type="match status" value="1"/>
</dbReference>
<dbReference type="GO" id="GO:0005886">
    <property type="term" value="C:plasma membrane"/>
    <property type="evidence" value="ECO:0007669"/>
    <property type="project" value="UniProtKB-SubCell"/>
</dbReference>
<dbReference type="PANTHER" id="PTHR43833:SF9">
    <property type="entry name" value="POTASSIUM CHANNEL PROTEIN YUGO-RELATED"/>
    <property type="match status" value="1"/>
</dbReference>
<organism evidence="5 6">
    <name type="scientific">Polaribacter irgensii 23-P</name>
    <dbReference type="NCBI Taxonomy" id="313594"/>
    <lineage>
        <taxon>Bacteria</taxon>
        <taxon>Pseudomonadati</taxon>
        <taxon>Bacteroidota</taxon>
        <taxon>Flavobacteriia</taxon>
        <taxon>Flavobacteriales</taxon>
        <taxon>Flavobacteriaceae</taxon>
    </lineage>
</organism>
<feature type="transmembrane region" description="Helical" evidence="2">
    <location>
        <begin position="67"/>
        <end position="92"/>
    </location>
</feature>
<keyword evidence="2" id="KW-0472">Membrane</keyword>
<comment type="subcellular location">
    <subcellularLocation>
        <location evidence="1">Cell membrane</location>
        <topology evidence="1">Multi-pass membrane protein</topology>
    </subcellularLocation>
</comment>
<comment type="caution">
    <text evidence="5">The sequence shown here is derived from an EMBL/GenBank/DDBJ whole genome shotgun (WGS) entry which is preliminary data.</text>
</comment>
<dbReference type="Pfam" id="PF07885">
    <property type="entry name" value="Ion_trans_2"/>
    <property type="match status" value="1"/>
</dbReference>
<dbReference type="Pfam" id="PF02254">
    <property type="entry name" value="TrkA_N"/>
    <property type="match status" value="1"/>
</dbReference>
<dbReference type="OrthoDB" id="9781411at2"/>
<accession>A4BZ92</accession>
<dbReference type="eggNOG" id="COG1226">
    <property type="taxonomic scope" value="Bacteria"/>
</dbReference>
<evidence type="ECO:0000259" key="4">
    <source>
        <dbReference type="PROSITE" id="PS51202"/>
    </source>
</evidence>
<dbReference type="Pfam" id="PF02080">
    <property type="entry name" value="TrkA_C"/>
    <property type="match status" value="1"/>
</dbReference>
<keyword evidence="2" id="KW-1133">Transmembrane helix</keyword>
<dbReference type="InterPro" id="IPR003148">
    <property type="entry name" value="RCK_N"/>
</dbReference>
<feature type="domain" description="RCK N-terminal" evidence="3">
    <location>
        <begin position="113"/>
        <end position="230"/>
    </location>
</feature>
<dbReference type="InterPro" id="IPR036721">
    <property type="entry name" value="RCK_C_sf"/>
</dbReference>
<dbReference type="SUPFAM" id="SSF116726">
    <property type="entry name" value="TrkA C-terminal domain-like"/>
    <property type="match status" value="1"/>
</dbReference>
<dbReference type="STRING" id="313594.PI23P_07665"/>
<name>A4BZ92_9FLAO</name>